<evidence type="ECO:0000313" key="3">
    <source>
        <dbReference type="Proteomes" id="UP000004407"/>
    </source>
</evidence>
<reference evidence="2 3" key="1">
    <citation type="submission" date="2011-08" db="EMBL/GenBank/DDBJ databases">
        <authorList>
            <person name="Weinstock G."/>
            <person name="Sodergren E."/>
            <person name="Clifton S."/>
            <person name="Fulton L."/>
            <person name="Fulton B."/>
            <person name="Courtney L."/>
            <person name="Fronick C."/>
            <person name="Harrison M."/>
            <person name="Strong C."/>
            <person name="Farmer C."/>
            <person name="Delahaunty K."/>
            <person name="Markovic C."/>
            <person name="Hall O."/>
            <person name="Minx P."/>
            <person name="Tomlinson C."/>
            <person name="Mitreva M."/>
            <person name="Hou S."/>
            <person name="Chen J."/>
            <person name="Wollam A."/>
            <person name="Pepin K.H."/>
            <person name="Johnson M."/>
            <person name="Bhonagiri V."/>
            <person name="Zhang X."/>
            <person name="Suruliraj S."/>
            <person name="Warren W."/>
            <person name="Chinwalla A."/>
            <person name="Mardis E.R."/>
            <person name="Wilson R.K."/>
        </authorList>
    </citation>
    <scope>NUCLEOTIDE SEQUENCE [LARGE SCALE GENOMIC DNA]</scope>
    <source>
        <strain evidence="2 3">DSM 18206</strain>
    </source>
</reference>
<name>G6B2B6_9BACT</name>
<keyword evidence="1" id="KW-0812">Transmembrane</keyword>
<gene>
    <name evidence="2" type="ORF">HMPREF0673_03050</name>
</gene>
<accession>G6B2B6</accession>
<dbReference type="EMBL" id="AFZZ01000263">
    <property type="protein sequence ID" value="EHJ34990.1"/>
    <property type="molecule type" value="Genomic_DNA"/>
</dbReference>
<protein>
    <submittedName>
        <fullName evidence="2">Uncharacterized protein</fullName>
    </submittedName>
</protein>
<dbReference type="eggNOG" id="ENOG5033CY3">
    <property type="taxonomic scope" value="Bacteria"/>
</dbReference>
<dbReference type="AlphaFoldDB" id="G6B2B6"/>
<keyword evidence="1" id="KW-0472">Membrane</keyword>
<evidence type="ECO:0000313" key="2">
    <source>
        <dbReference type="EMBL" id="EHJ34990.1"/>
    </source>
</evidence>
<dbReference type="Proteomes" id="UP000004407">
    <property type="component" value="Unassembled WGS sequence"/>
</dbReference>
<feature type="transmembrane region" description="Helical" evidence="1">
    <location>
        <begin position="40"/>
        <end position="58"/>
    </location>
</feature>
<proteinExistence type="predicted"/>
<feature type="transmembrane region" description="Helical" evidence="1">
    <location>
        <begin position="12"/>
        <end position="34"/>
    </location>
</feature>
<organism evidence="2 3">
    <name type="scientific">Leyella stercorea DSM 18206</name>
    <dbReference type="NCBI Taxonomy" id="1002367"/>
    <lineage>
        <taxon>Bacteria</taxon>
        <taxon>Pseudomonadati</taxon>
        <taxon>Bacteroidota</taxon>
        <taxon>Bacteroidia</taxon>
        <taxon>Bacteroidales</taxon>
        <taxon>Prevotellaceae</taxon>
        <taxon>Leyella</taxon>
    </lineage>
</organism>
<dbReference type="HOGENOM" id="CLU_2970075_0_0_10"/>
<evidence type="ECO:0000256" key="1">
    <source>
        <dbReference type="SAM" id="Phobius"/>
    </source>
</evidence>
<comment type="caution">
    <text evidence="2">The sequence shown here is derived from an EMBL/GenBank/DDBJ whole genome shotgun (WGS) entry which is preliminary data.</text>
</comment>
<sequence length="62" mass="6925">MQGDMIKCVMIQLCRGLFGLSYLVLYVLSCYLIFGLTATLIIVGVQLLLAGWLVWSMIRAPD</sequence>
<keyword evidence="1" id="KW-1133">Transmembrane helix</keyword>